<dbReference type="Gene3D" id="2.60.210.10">
    <property type="entry name" value="Apoptosis, Tumor Necrosis Factor Receptor Associated Protein 2, Chain A"/>
    <property type="match status" value="1"/>
</dbReference>
<dbReference type="AlphaFoldDB" id="M8CYY1"/>
<accession>M8CYY1</accession>
<evidence type="ECO:0008006" key="4">
    <source>
        <dbReference type="Google" id="ProtNLM"/>
    </source>
</evidence>
<reference evidence="3" key="1">
    <citation type="submission" date="2015-06" db="UniProtKB">
        <authorList>
            <consortium name="EnsemblPlants"/>
        </authorList>
    </citation>
    <scope>IDENTIFICATION</scope>
</reference>
<dbReference type="Gene3D" id="3.30.710.10">
    <property type="entry name" value="Potassium Channel Kv1.1, Chain A"/>
    <property type="match status" value="1"/>
</dbReference>
<evidence type="ECO:0000256" key="2">
    <source>
        <dbReference type="ARBA" id="ARBA00010846"/>
    </source>
</evidence>
<proteinExistence type="inferred from homology"/>
<dbReference type="GO" id="GO:0016567">
    <property type="term" value="P:protein ubiquitination"/>
    <property type="evidence" value="ECO:0007669"/>
    <property type="project" value="InterPro"/>
</dbReference>
<dbReference type="InterPro" id="IPR002083">
    <property type="entry name" value="MATH/TRAF_dom"/>
</dbReference>
<dbReference type="PANTHER" id="PTHR26379">
    <property type="entry name" value="BTB/POZ AND MATH DOMAIN-CONTAINING PROTEIN 1"/>
    <property type="match status" value="1"/>
</dbReference>
<comment type="similarity">
    <text evidence="2">Belongs to the Tdpoz family.</text>
</comment>
<dbReference type="CDD" id="cd00121">
    <property type="entry name" value="MATH"/>
    <property type="match status" value="1"/>
</dbReference>
<protein>
    <recommendedName>
        <fullName evidence="4">Speckle-type POZ protein-like protein</fullName>
    </recommendedName>
</protein>
<dbReference type="EnsemblPlants" id="EMT29086">
    <property type="protein sequence ID" value="EMT29086"/>
    <property type="gene ID" value="F775_52106"/>
</dbReference>
<dbReference type="Pfam" id="PF22486">
    <property type="entry name" value="MATH_2"/>
    <property type="match status" value="1"/>
</dbReference>
<name>M8CYY1_AEGTA</name>
<dbReference type="PANTHER" id="PTHR26379:SF430">
    <property type="entry name" value="MATH DOMAIN-CONTAINING PROTEIN"/>
    <property type="match status" value="1"/>
</dbReference>
<dbReference type="SMART" id="SM00225">
    <property type="entry name" value="BTB"/>
    <property type="match status" value="1"/>
</dbReference>
<dbReference type="InterPro" id="IPR000210">
    <property type="entry name" value="BTB/POZ_dom"/>
</dbReference>
<dbReference type="InterPro" id="IPR011333">
    <property type="entry name" value="SKP1/BTB/POZ_sf"/>
</dbReference>
<organism evidence="3">
    <name type="scientific">Aegilops tauschii</name>
    <name type="common">Tausch's goatgrass</name>
    <name type="synonym">Aegilops squarrosa</name>
    <dbReference type="NCBI Taxonomy" id="37682"/>
    <lineage>
        <taxon>Eukaryota</taxon>
        <taxon>Viridiplantae</taxon>
        <taxon>Streptophyta</taxon>
        <taxon>Embryophyta</taxon>
        <taxon>Tracheophyta</taxon>
        <taxon>Spermatophyta</taxon>
        <taxon>Magnoliopsida</taxon>
        <taxon>Liliopsida</taxon>
        <taxon>Poales</taxon>
        <taxon>Poaceae</taxon>
        <taxon>BOP clade</taxon>
        <taxon>Pooideae</taxon>
        <taxon>Triticodae</taxon>
        <taxon>Triticeae</taxon>
        <taxon>Triticinae</taxon>
        <taxon>Aegilops</taxon>
    </lineage>
</organism>
<dbReference type="SUPFAM" id="SSF49599">
    <property type="entry name" value="TRAF domain-like"/>
    <property type="match status" value="1"/>
</dbReference>
<dbReference type="PROSITE" id="PS50144">
    <property type="entry name" value="MATH"/>
    <property type="match status" value="1"/>
</dbReference>
<dbReference type="SUPFAM" id="SSF54695">
    <property type="entry name" value="POZ domain"/>
    <property type="match status" value="1"/>
</dbReference>
<dbReference type="Pfam" id="PF24570">
    <property type="entry name" value="BACK_BPM_SPOP"/>
    <property type="match status" value="1"/>
</dbReference>
<dbReference type="Pfam" id="PF00651">
    <property type="entry name" value="BTB"/>
    <property type="match status" value="1"/>
</dbReference>
<comment type="pathway">
    <text evidence="1">Protein modification; protein ubiquitination.</text>
</comment>
<evidence type="ECO:0000256" key="1">
    <source>
        <dbReference type="ARBA" id="ARBA00004906"/>
    </source>
</evidence>
<dbReference type="InterPro" id="IPR045005">
    <property type="entry name" value="BPM1-6"/>
</dbReference>
<sequence length="370" mass="41727">MGTGRPRGGEAPFVPRTGTKGAAGPQTGNILPPLSLVPIEIYMGTNGKILNDKWSDRVWVDYEQVKHLGIDDVVCSELFTVGQHQWRIDCYPRGPVGYSKDDMENYVSIYLRHMSDSGRVRATFIALIKDRDDKPSEIRVKTYLHEFTIMGAPDYLDEWGWNRFVARKDLEETYVIDGHVTFVCTIMVTRDTTPVTVPPSDIKNHLGSLLDQAYGTDVSFTVHGETFPVNRAILAARSPVFKAELFGSMAEATMASITLHDITPSIFKRMLRFIYTDEFPTTEDNPSNEVLFDLLAAADRYALDRLKLMCAKKLWDNVSMDTVTDIQACADMYNCLELKDKCIDFIAKEKKNKEVSFFKNDSKKPTTSSG</sequence>
<evidence type="ECO:0000313" key="3">
    <source>
        <dbReference type="EnsemblPlants" id="EMT29086"/>
    </source>
</evidence>
<dbReference type="InterPro" id="IPR008974">
    <property type="entry name" value="TRAF-like"/>
</dbReference>
<dbReference type="InterPro" id="IPR056423">
    <property type="entry name" value="BACK_BPM_SPOP"/>
</dbReference>
<dbReference type="PROSITE" id="PS50097">
    <property type="entry name" value="BTB"/>
    <property type="match status" value="1"/>
</dbReference>